<evidence type="ECO:0000313" key="2">
    <source>
        <dbReference type="EMBL" id="KAF2892042.1"/>
    </source>
</evidence>
<dbReference type="InterPro" id="IPR006578">
    <property type="entry name" value="MADF-dom"/>
</dbReference>
<dbReference type="AlphaFoldDB" id="A0A8K0CX58"/>
<dbReference type="OrthoDB" id="10262320at2759"/>
<feature type="non-terminal residue" evidence="2">
    <location>
        <position position="51"/>
    </location>
</feature>
<dbReference type="Proteomes" id="UP000801492">
    <property type="component" value="Unassembled WGS sequence"/>
</dbReference>
<accession>A0A8K0CX58</accession>
<comment type="caution">
    <text evidence="2">The sequence shown here is derived from an EMBL/GenBank/DDBJ whole genome shotgun (WGS) entry which is preliminary data.</text>
</comment>
<organism evidence="2 3">
    <name type="scientific">Ignelater luminosus</name>
    <name type="common">Cucubano</name>
    <name type="synonym">Pyrophorus luminosus</name>
    <dbReference type="NCBI Taxonomy" id="2038154"/>
    <lineage>
        <taxon>Eukaryota</taxon>
        <taxon>Metazoa</taxon>
        <taxon>Ecdysozoa</taxon>
        <taxon>Arthropoda</taxon>
        <taxon>Hexapoda</taxon>
        <taxon>Insecta</taxon>
        <taxon>Pterygota</taxon>
        <taxon>Neoptera</taxon>
        <taxon>Endopterygota</taxon>
        <taxon>Coleoptera</taxon>
        <taxon>Polyphaga</taxon>
        <taxon>Elateriformia</taxon>
        <taxon>Elateroidea</taxon>
        <taxon>Elateridae</taxon>
        <taxon>Agrypninae</taxon>
        <taxon>Pyrophorini</taxon>
        <taxon>Ignelater</taxon>
    </lineage>
</organism>
<feature type="domain" description="MADF" evidence="1">
    <location>
        <begin position="12"/>
        <end position="49"/>
    </location>
</feature>
<proteinExistence type="predicted"/>
<keyword evidence="3" id="KW-1185">Reference proteome</keyword>
<reference evidence="2" key="1">
    <citation type="submission" date="2019-08" db="EMBL/GenBank/DDBJ databases">
        <title>The genome of the North American firefly Photinus pyralis.</title>
        <authorList>
            <consortium name="Photinus pyralis genome working group"/>
            <person name="Fallon T.R."/>
            <person name="Sander Lower S.E."/>
            <person name="Weng J.-K."/>
        </authorList>
    </citation>
    <scope>NUCLEOTIDE SEQUENCE</scope>
    <source>
        <strain evidence="2">TRF0915ILg1</strain>
        <tissue evidence="2">Whole body</tissue>
    </source>
</reference>
<name>A0A8K0CX58_IGNLU</name>
<protein>
    <recommendedName>
        <fullName evidence="1">MADF domain-containing protein</fullName>
    </recommendedName>
</protein>
<sequence>MDGWTTEEVDQLIGIVRSNAVLYHQSLAGYSNRNTIDLAWRSVSLKFNNKS</sequence>
<evidence type="ECO:0000313" key="3">
    <source>
        <dbReference type="Proteomes" id="UP000801492"/>
    </source>
</evidence>
<evidence type="ECO:0000259" key="1">
    <source>
        <dbReference type="Pfam" id="PF10545"/>
    </source>
</evidence>
<dbReference type="Pfam" id="PF10545">
    <property type="entry name" value="MADF_DNA_bdg"/>
    <property type="match status" value="1"/>
</dbReference>
<dbReference type="EMBL" id="VTPC01015300">
    <property type="protein sequence ID" value="KAF2892042.1"/>
    <property type="molecule type" value="Genomic_DNA"/>
</dbReference>
<gene>
    <name evidence="2" type="ORF">ILUMI_14131</name>
</gene>